<gene>
    <name evidence="1" type="ORF">HXK21_01925</name>
</gene>
<evidence type="ECO:0000313" key="1">
    <source>
        <dbReference type="EMBL" id="MBF0969790.1"/>
    </source>
</evidence>
<comment type="caution">
    <text evidence="1">The sequence shown here is derived from an EMBL/GenBank/DDBJ whole genome shotgun (WGS) entry which is preliminary data.</text>
</comment>
<reference evidence="1" key="1">
    <citation type="submission" date="2020-04" db="EMBL/GenBank/DDBJ databases">
        <title>Deep metagenomics examines the oral microbiome during advanced dental caries in children, revealing novel taxa and co-occurrences with host molecules.</title>
        <authorList>
            <person name="Baker J.L."/>
            <person name="Morton J.T."/>
            <person name="Dinis M."/>
            <person name="Alvarez R."/>
            <person name="Tran N.C."/>
            <person name="Knight R."/>
            <person name="Edlund A."/>
        </authorList>
    </citation>
    <scope>NUCLEOTIDE SEQUENCE</scope>
    <source>
        <strain evidence="1">JCVI_34_bin.1</strain>
    </source>
</reference>
<dbReference type="Proteomes" id="UP000704068">
    <property type="component" value="Unassembled WGS sequence"/>
</dbReference>
<organism evidence="1 2">
    <name type="scientific">Alloprevotella tannerae</name>
    <dbReference type="NCBI Taxonomy" id="76122"/>
    <lineage>
        <taxon>Bacteria</taxon>
        <taxon>Pseudomonadati</taxon>
        <taxon>Bacteroidota</taxon>
        <taxon>Bacteroidia</taxon>
        <taxon>Bacteroidales</taxon>
        <taxon>Prevotellaceae</taxon>
        <taxon>Alloprevotella</taxon>
    </lineage>
</organism>
<name>A0A929WX62_9BACT</name>
<sequence length="49" mass="5445">MAKDRETKAAGATPHCLLPPNYRLLPPNYGLLGTNYRLLPPNQPLMQAK</sequence>
<accession>A0A929WX62</accession>
<protein>
    <submittedName>
        <fullName evidence="1">Uncharacterized protein</fullName>
    </submittedName>
</protein>
<dbReference type="EMBL" id="JABZGR010000003">
    <property type="protein sequence ID" value="MBF0969790.1"/>
    <property type="molecule type" value="Genomic_DNA"/>
</dbReference>
<dbReference type="AlphaFoldDB" id="A0A929WX62"/>
<evidence type="ECO:0000313" key="2">
    <source>
        <dbReference type="Proteomes" id="UP000704068"/>
    </source>
</evidence>
<dbReference type="RefSeq" id="WP_296088209.1">
    <property type="nucleotide sequence ID" value="NZ_CAUSTY010000004.1"/>
</dbReference>
<proteinExistence type="predicted"/>